<protein>
    <submittedName>
        <fullName evidence="1">Porin</fullName>
    </submittedName>
</protein>
<dbReference type="Proteomes" id="UP001055013">
    <property type="component" value="Unassembled WGS sequence"/>
</dbReference>
<keyword evidence="2" id="KW-1185">Reference proteome</keyword>
<comment type="caution">
    <text evidence="1">The sequence shown here is derived from an EMBL/GenBank/DDBJ whole genome shotgun (WGS) entry which is preliminary data.</text>
</comment>
<evidence type="ECO:0000313" key="2">
    <source>
        <dbReference type="Proteomes" id="UP001055013"/>
    </source>
</evidence>
<sequence length="363" mass="38223">MKKAITLITGILLAGAANAQTSVTLYGLVDAGFLFQNRNGGSGAIATTTHPLYLFNSGGDATSAIGLRGIEDLGGGYNVGFQLEGQFQIGSGALTVPGTLFNEYSNVFLGTPYGRMTVGKQIDPAYIALAQVDPRGLSNAFSAAGWWNFLQGNSANPSGTVYEQNAVSYSTKAGDFLFGALYGFGNTPGSISQGQTISTGLTYDNGHAILSAAYLQKNNATGARDLRTWMLGGGYRVGSLTVKGGYTDYRLPLGNNVAPIGNTPPSHVIVAHGGLNWSISPAQTMTIAYYFSEDRLNAENGTSTYVISEDYFLSKRTKIYGFAGLMKAKKETNGLTSLMTASLTTGYPGSYTTGIGIGIQHRF</sequence>
<name>A0ACB5R5U2_9BURK</name>
<dbReference type="EMBL" id="BPUR01000043">
    <property type="protein sequence ID" value="GJH22546.1"/>
    <property type="molecule type" value="Genomic_DNA"/>
</dbReference>
<reference evidence="1" key="1">
    <citation type="submission" date="2021-09" db="EMBL/GenBank/DDBJ databases">
        <title>Isolation and characterization of 3-chlorobenzoate degrading bacteria from soils in Shizuoka.</title>
        <authorList>
            <person name="Ifat A."/>
            <person name="Ogawa N."/>
            <person name="Kimbara K."/>
            <person name="Moriuchi R."/>
            <person name="Dohra H."/>
            <person name="Shintani M."/>
        </authorList>
    </citation>
    <scope>NUCLEOTIDE SEQUENCE</scope>
    <source>
        <strain evidence="1">19CS2-2</strain>
    </source>
</reference>
<gene>
    <name evidence="1" type="ORF">CBA19CS22_38410</name>
</gene>
<accession>A0ACB5R5U2</accession>
<evidence type="ECO:0000313" key="1">
    <source>
        <dbReference type="EMBL" id="GJH22546.1"/>
    </source>
</evidence>
<proteinExistence type="predicted"/>
<organism evidence="1 2">
    <name type="scientific">Caballeronia novacaledonica</name>
    <dbReference type="NCBI Taxonomy" id="1544861"/>
    <lineage>
        <taxon>Bacteria</taxon>
        <taxon>Pseudomonadati</taxon>
        <taxon>Pseudomonadota</taxon>
        <taxon>Betaproteobacteria</taxon>
        <taxon>Burkholderiales</taxon>
        <taxon>Burkholderiaceae</taxon>
        <taxon>Caballeronia</taxon>
    </lineage>
</organism>